<feature type="compositionally biased region" description="Basic residues" evidence="2">
    <location>
        <begin position="287"/>
        <end position="296"/>
    </location>
</feature>
<evidence type="ECO:0000256" key="2">
    <source>
        <dbReference type="SAM" id="MobiDB-lite"/>
    </source>
</evidence>
<dbReference type="Pfam" id="PF08939">
    <property type="entry name" value="Bles03"/>
    <property type="match status" value="1"/>
</dbReference>
<dbReference type="Gene3D" id="3.30.760.10">
    <property type="entry name" value="RNA Cap, Translation Initiation Factor Eif4e"/>
    <property type="match status" value="1"/>
</dbReference>
<dbReference type="PANTHER" id="PTHR31977:SF1">
    <property type="entry name" value="UPF0696 PROTEIN C11ORF68"/>
    <property type="match status" value="1"/>
</dbReference>
<feature type="compositionally biased region" description="Basic residues" evidence="2">
    <location>
        <begin position="321"/>
        <end position="332"/>
    </location>
</feature>
<reference evidence="3" key="1">
    <citation type="submission" date="2020-11" db="EMBL/GenBank/DDBJ databases">
        <authorList>
            <consortium name="DOE Joint Genome Institute"/>
            <person name="Ahrendt S."/>
            <person name="Riley R."/>
            <person name="Andreopoulos W."/>
            <person name="Labutti K."/>
            <person name="Pangilinan J."/>
            <person name="Ruiz-Duenas F.J."/>
            <person name="Barrasa J.M."/>
            <person name="Sanchez-Garcia M."/>
            <person name="Camarero S."/>
            <person name="Miyauchi S."/>
            <person name="Serrano A."/>
            <person name="Linde D."/>
            <person name="Babiker R."/>
            <person name="Drula E."/>
            <person name="Ayuso-Fernandez I."/>
            <person name="Pacheco R."/>
            <person name="Padilla G."/>
            <person name="Ferreira P."/>
            <person name="Barriuso J."/>
            <person name="Kellner H."/>
            <person name="Castanera R."/>
            <person name="Alfaro M."/>
            <person name="Ramirez L."/>
            <person name="Pisabarro A.G."/>
            <person name="Kuo A."/>
            <person name="Tritt A."/>
            <person name="Lipzen A."/>
            <person name="He G."/>
            <person name="Yan M."/>
            <person name="Ng V."/>
            <person name="Cullen D."/>
            <person name="Martin F."/>
            <person name="Rosso M.-N."/>
            <person name="Henrissat B."/>
            <person name="Hibbett D."/>
            <person name="Martinez A.T."/>
            <person name="Grigoriev I.V."/>
        </authorList>
    </citation>
    <scope>NUCLEOTIDE SEQUENCE</scope>
    <source>
        <strain evidence="3">CBS 506.95</strain>
    </source>
</reference>
<name>A0A9P6EBY8_9AGAR</name>
<evidence type="ECO:0000313" key="3">
    <source>
        <dbReference type="EMBL" id="KAF9526628.1"/>
    </source>
</evidence>
<comment type="similarity">
    <text evidence="1">Belongs to the UPF0696 family.</text>
</comment>
<feature type="compositionally biased region" description="Acidic residues" evidence="2">
    <location>
        <begin position="369"/>
        <end position="378"/>
    </location>
</feature>
<proteinExistence type="inferred from homology"/>
<dbReference type="InterPro" id="IPR023398">
    <property type="entry name" value="TIF_eIF4e-like"/>
</dbReference>
<evidence type="ECO:0000256" key="1">
    <source>
        <dbReference type="ARBA" id="ARBA00010568"/>
    </source>
</evidence>
<protein>
    <submittedName>
        <fullName evidence="3">Uncharacterized protein</fullName>
    </submittedName>
</protein>
<evidence type="ECO:0000313" key="4">
    <source>
        <dbReference type="Proteomes" id="UP000807306"/>
    </source>
</evidence>
<feature type="compositionally biased region" description="Acidic residues" evidence="2">
    <location>
        <begin position="337"/>
        <end position="347"/>
    </location>
</feature>
<accession>A0A9P6EBY8</accession>
<gene>
    <name evidence="3" type="ORF">CPB83DRAFT_857525</name>
</gene>
<dbReference type="EMBL" id="MU157869">
    <property type="protein sequence ID" value="KAF9526628.1"/>
    <property type="molecule type" value="Genomic_DNA"/>
</dbReference>
<feature type="compositionally biased region" description="Basic and acidic residues" evidence="2">
    <location>
        <begin position="348"/>
        <end position="357"/>
    </location>
</feature>
<dbReference type="PANTHER" id="PTHR31977">
    <property type="entry name" value="UPF0696 PROTEIN C11ORF68"/>
    <property type="match status" value="1"/>
</dbReference>
<feature type="region of interest" description="Disordered" evidence="2">
    <location>
        <begin position="271"/>
        <end position="389"/>
    </location>
</feature>
<dbReference type="SUPFAM" id="SSF55418">
    <property type="entry name" value="eIF4e-like"/>
    <property type="match status" value="1"/>
</dbReference>
<dbReference type="Proteomes" id="UP000807306">
    <property type="component" value="Unassembled WGS sequence"/>
</dbReference>
<comment type="caution">
    <text evidence="3">The sequence shown here is derived from an EMBL/GenBank/DDBJ whole genome shotgun (WGS) entry which is preliminary data.</text>
</comment>
<dbReference type="AlphaFoldDB" id="A0A9P6EBY8"/>
<dbReference type="InterPro" id="IPR015034">
    <property type="entry name" value="Bles03"/>
</dbReference>
<sequence>MSNEDALTASYKYAWSSDSELSLQDFLVKFKPSMVQNDGTKPWIWARGAEGPKESEESVAKALLETTNLLKEITEKVESIKSDETIPIRANKKTGAKSKKEVREQVQAEATEKLKAIALKHGYLSGKWLIFAPADRIDMIWSGIATSLVSGPLHTTSAFLTKVATSSENENTSAPQQHLICVYMPNVYDKDAVTEVMKILLRNHGVNLSGVKSDLYTLAGLDSKHPSGIPSTVWKNTALLPDKEIKELKEAYFAGLANTAAVIDKPLESKVANGNPVAGESNEKTVKAKPKLKKKAQKDDPFASEDDQPAGDDKVKPASSKGKKPALPKAKPKKIEDSEDDDDDGEEEAKRKAELAAKKRSTTKRAKVDDDDDDMDEDERPKKKKTAKK</sequence>
<organism evidence="3 4">
    <name type="scientific">Crepidotus variabilis</name>
    <dbReference type="NCBI Taxonomy" id="179855"/>
    <lineage>
        <taxon>Eukaryota</taxon>
        <taxon>Fungi</taxon>
        <taxon>Dikarya</taxon>
        <taxon>Basidiomycota</taxon>
        <taxon>Agaricomycotina</taxon>
        <taxon>Agaricomycetes</taxon>
        <taxon>Agaricomycetidae</taxon>
        <taxon>Agaricales</taxon>
        <taxon>Agaricineae</taxon>
        <taxon>Crepidotaceae</taxon>
        <taxon>Crepidotus</taxon>
    </lineage>
</organism>
<dbReference type="OrthoDB" id="10067381at2759"/>
<keyword evidence="4" id="KW-1185">Reference proteome</keyword>